<feature type="region of interest" description="Disordered" evidence="3">
    <location>
        <begin position="1"/>
        <end position="25"/>
    </location>
</feature>
<dbReference type="SUPFAM" id="SSF52980">
    <property type="entry name" value="Restriction endonuclease-like"/>
    <property type="match status" value="1"/>
</dbReference>
<dbReference type="CDD" id="cd20736">
    <property type="entry name" value="PoNe_Nuclease"/>
    <property type="match status" value="1"/>
</dbReference>
<dbReference type="Pfam" id="PF02021">
    <property type="entry name" value="UPF0102"/>
    <property type="match status" value="1"/>
</dbReference>
<dbReference type="Gene3D" id="3.40.1350.10">
    <property type="match status" value="1"/>
</dbReference>
<evidence type="ECO:0000313" key="4">
    <source>
        <dbReference type="EMBL" id="MBK9296343.1"/>
    </source>
</evidence>
<comment type="caution">
    <text evidence="4">The sequence shown here is derived from an EMBL/GenBank/DDBJ whole genome shotgun (WGS) entry which is preliminary data.</text>
</comment>
<gene>
    <name evidence="4" type="ORF">IPN02_05650</name>
</gene>
<evidence type="ECO:0000256" key="1">
    <source>
        <dbReference type="ARBA" id="ARBA00006738"/>
    </source>
</evidence>
<dbReference type="Proteomes" id="UP000727993">
    <property type="component" value="Unassembled WGS sequence"/>
</dbReference>
<dbReference type="InterPro" id="IPR003509">
    <property type="entry name" value="UPF0102_YraN-like"/>
</dbReference>
<dbReference type="HAMAP" id="MF_00048">
    <property type="entry name" value="UPF0102"/>
    <property type="match status" value="1"/>
</dbReference>
<evidence type="ECO:0000256" key="2">
    <source>
        <dbReference type="HAMAP-Rule" id="MF_00048"/>
    </source>
</evidence>
<accession>A0A936N9Y9</accession>
<organism evidence="4 5">
    <name type="scientific">Candidatus Neomicrothrix subdominans</name>
    <dbReference type="NCBI Taxonomy" id="2954438"/>
    <lineage>
        <taxon>Bacteria</taxon>
        <taxon>Bacillati</taxon>
        <taxon>Actinomycetota</taxon>
        <taxon>Acidimicrobiia</taxon>
        <taxon>Acidimicrobiales</taxon>
        <taxon>Microthrixaceae</taxon>
        <taxon>Candidatus Neomicrothrix</taxon>
    </lineage>
</organism>
<dbReference type="InterPro" id="IPR011856">
    <property type="entry name" value="tRNA_endonuc-like_dom_sf"/>
</dbReference>
<dbReference type="PANTHER" id="PTHR34039:SF1">
    <property type="entry name" value="UPF0102 PROTEIN YRAN"/>
    <property type="match status" value="1"/>
</dbReference>
<sequence length="140" mass="15084">MPRSDVSPSGGHPVGQSSDVQPAAKTVDRSRQALGAWGEARVARWYEARGYEVLDRNWRCARGEIDLVVGRPGEVAIVEVKTRTSDRFGVPALAVGYAKQARLRRLGAAWLVEHGGGLGRVRFDVASVLAGEVSVIESAF</sequence>
<proteinExistence type="inferred from homology"/>
<evidence type="ECO:0000313" key="5">
    <source>
        <dbReference type="Proteomes" id="UP000727993"/>
    </source>
</evidence>
<evidence type="ECO:0000256" key="3">
    <source>
        <dbReference type="SAM" id="MobiDB-lite"/>
    </source>
</evidence>
<name>A0A936N9Y9_9ACTN</name>
<reference evidence="4 5" key="1">
    <citation type="submission" date="2020-10" db="EMBL/GenBank/DDBJ databases">
        <title>Connecting structure to function with the recovery of over 1000 high-quality activated sludge metagenome-assembled genomes encoding full-length rRNA genes using long-read sequencing.</title>
        <authorList>
            <person name="Singleton C.M."/>
            <person name="Petriglieri F."/>
            <person name="Kristensen J.M."/>
            <person name="Kirkegaard R.H."/>
            <person name="Michaelsen T.Y."/>
            <person name="Andersen M.H."/>
            <person name="Karst S.M."/>
            <person name="Dueholm M.S."/>
            <person name="Nielsen P.H."/>
            <person name="Albertsen M."/>
        </authorList>
    </citation>
    <scope>NUCLEOTIDE SEQUENCE [LARGE SCALE GENOMIC DNA]</scope>
    <source>
        <strain evidence="4">Lyne_18-Q3-R50-59_MAXAC.006</strain>
    </source>
</reference>
<dbReference type="AlphaFoldDB" id="A0A936N9Y9"/>
<dbReference type="NCBIfam" id="NF009154">
    <property type="entry name" value="PRK12497.3-3"/>
    <property type="match status" value="1"/>
</dbReference>
<dbReference type="PANTHER" id="PTHR34039">
    <property type="entry name" value="UPF0102 PROTEIN YRAN"/>
    <property type="match status" value="1"/>
</dbReference>
<comment type="similarity">
    <text evidence="1 2">Belongs to the UPF0102 family.</text>
</comment>
<dbReference type="InterPro" id="IPR011335">
    <property type="entry name" value="Restrct_endonuc-II-like"/>
</dbReference>
<protein>
    <recommendedName>
        <fullName evidence="2">UPF0102 protein IPN02_05650</fullName>
    </recommendedName>
</protein>
<dbReference type="EMBL" id="JADJZA010000001">
    <property type="protein sequence ID" value="MBK9296343.1"/>
    <property type="molecule type" value="Genomic_DNA"/>
</dbReference>
<dbReference type="GO" id="GO:0003676">
    <property type="term" value="F:nucleic acid binding"/>
    <property type="evidence" value="ECO:0007669"/>
    <property type="project" value="InterPro"/>
</dbReference>